<dbReference type="EMBL" id="QNGE01005458">
    <property type="protein sequence ID" value="KAA3672033.1"/>
    <property type="molecule type" value="Genomic_DNA"/>
</dbReference>
<dbReference type="Gene3D" id="3.30.420.10">
    <property type="entry name" value="Ribonuclease H-like superfamily/Ribonuclease H"/>
    <property type="match status" value="1"/>
</dbReference>
<dbReference type="SUPFAM" id="SSF53098">
    <property type="entry name" value="Ribonuclease H-like"/>
    <property type="match status" value="1"/>
</dbReference>
<keyword evidence="3" id="KW-1185">Reference proteome</keyword>
<dbReference type="Proteomes" id="UP000324629">
    <property type="component" value="Unassembled WGS sequence"/>
</dbReference>
<dbReference type="EMBL" id="QNGE01014324">
    <property type="protein sequence ID" value="KAA3670116.1"/>
    <property type="molecule type" value="Genomic_DNA"/>
</dbReference>
<comment type="caution">
    <text evidence="2">The sequence shown here is derived from an EMBL/GenBank/DDBJ whole genome shotgun (WGS) entry which is preliminary data.</text>
</comment>
<sequence>GSCGYRITDHSIWGTHFALFRSTRATPCRPHGNGLVERTNRTIKALLQSLLERHQADGWHEILPGCMLAYQTSVRTTARYTSPWLRLGHELRSSVEL</sequence>
<reference evidence="2 3" key="1">
    <citation type="journal article" date="2019" name="Gigascience">
        <title>Whole-genome sequence of the oriental lung fluke Paragonimus westermani.</title>
        <authorList>
            <person name="Oey H."/>
            <person name="Zakrzewski M."/>
            <person name="Narain K."/>
            <person name="Devi K.R."/>
            <person name="Agatsuma T."/>
            <person name="Nawaratna S."/>
            <person name="Gobert G.N."/>
            <person name="Jones M.K."/>
            <person name="Ragan M.A."/>
            <person name="McManus D.P."/>
            <person name="Krause L."/>
        </authorList>
    </citation>
    <scope>NUCLEOTIDE SEQUENCE [LARGE SCALE GENOMIC DNA]</scope>
    <source>
        <strain evidence="2 3">IND2009</strain>
    </source>
</reference>
<protein>
    <recommendedName>
        <fullName evidence="4">Integrase catalytic domain-containing protein</fullName>
    </recommendedName>
</protein>
<name>A0A5J4N968_9TREM</name>
<evidence type="ECO:0000313" key="1">
    <source>
        <dbReference type="EMBL" id="KAA3670116.1"/>
    </source>
</evidence>
<gene>
    <name evidence="1" type="ORF">DEA37_0004974</name>
    <name evidence="2" type="ORF">DEA37_0013246</name>
</gene>
<dbReference type="GO" id="GO:0003676">
    <property type="term" value="F:nucleic acid binding"/>
    <property type="evidence" value="ECO:0007669"/>
    <property type="project" value="InterPro"/>
</dbReference>
<dbReference type="InterPro" id="IPR012337">
    <property type="entry name" value="RNaseH-like_sf"/>
</dbReference>
<accession>A0A5J4N968</accession>
<evidence type="ECO:0000313" key="2">
    <source>
        <dbReference type="EMBL" id="KAA3672033.1"/>
    </source>
</evidence>
<feature type="non-terminal residue" evidence="2">
    <location>
        <position position="1"/>
    </location>
</feature>
<evidence type="ECO:0008006" key="4">
    <source>
        <dbReference type="Google" id="ProtNLM"/>
    </source>
</evidence>
<dbReference type="InterPro" id="IPR036397">
    <property type="entry name" value="RNaseH_sf"/>
</dbReference>
<proteinExistence type="predicted"/>
<dbReference type="AlphaFoldDB" id="A0A5J4N968"/>
<organism evidence="2 3">
    <name type="scientific">Paragonimus westermani</name>
    <dbReference type="NCBI Taxonomy" id="34504"/>
    <lineage>
        <taxon>Eukaryota</taxon>
        <taxon>Metazoa</taxon>
        <taxon>Spiralia</taxon>
        <taxon>Lophotrochozoa</taxon>
        <taxon>Platyhelminthes</taxon>
        <taxon>Trematoda</taxon>
        <taxon>Digenea</taxon>
        <taxon>Plagiorchiida</taxon>
        <taxon>Troglotremata</taxon>
        <taxon>Troglotrematidae</taxon>
        <taxon>Paragonimus</taxon>
    </lineage>
</organism>
<evidence type="ECO:0000313" key="3">
    <source>
        <dbReference type="Proteomes" id="UP000324629"/>
    </source>
</evidence>